<organism evidence="2 3">
    <name type="scientific">Stenotrophomonas riyadhensis</name>
    <dbReference type="NCBI Taxonomy" id="2859893"/>
    <lineage>
        <taxon>Bacteria</taxon>
        <taxon>Pseudomonadati</taxon>
        <taxon>Pseudomonadota</taxon>
        <taxon>Gammaproteobacteria</taxon>
        <taxon>Lysobacterales</taxon>
        <taxon>Lysobacteraceae</taxon>
        <taxon>Stenotrophomonas</taxon>
    </lineage>
</organism>
<reference evidence="2 3" key="1">
    <citation type="submission" date="2021-07" db="EMBL/GenBank/DDBJ databases">
        <title>Clinical implication of Pseudomonas aeruginosa: further insight on the antimicrobial resistance.</title>
        <authorList>
            <person name="Macori G."/>
            <person name="Fanning S."/>
            <person name="Alqahtani A."/>
        </authorList>
    </citation>
    <scope>NUCLEOTIDE SEQUENCE [LARGE SCALE GENOMIC DNA]</scope>
    <source>
        <strain evidence="2 3">CFS3442</strain>
    </source>
</reference>
<accession>A0ABT2XCE1</accession>
<protein>
    <submittedName>
        <fullName evidence="2">Helix-turn-helix domain-containing protein</fullName>
    </submittedName>
</protein>
<sequence length="161" mass="16820">MQTVTDLIDAARKALNVSSDAEFARQLGVSRGTIANWKSGYSLPDTVMCATLAGLTGLPLARVLGIVGEARAVSREEKAVWRKLAATAMALCLAVGFALPHKAQAAVPGFDNAHVVYIMRNCVSVESALLLAPHGNGSGSGLALASLLAPPTRMSLQHDRD</sequence>
<evidence type="ECO:0000313" key="2">
    <source>
        <dbReference type="EMBL" id="MCV0323609.1"/>
    </source>
</evidence>
<dbReference type="SMART" id="SM00530">
    <property type="entry name" value="HTH_XRE"/>
    <property type="match status" value="1"/>
</dbReference>
<comment type="caution">
    <text evidence="2">The sequence shown here is derived from an EMBL/GenBank/DDBJ whole genome shotgun (WGS) entry which is preliminary data.</text>
</comment>
<dbReference type="InterPro" id="IPR021096">
    <property type="entry name" value="Vibrio_phage_VSK_Orf152"/>
</dbReference>
<dbReference type="EMBL" id="JAHWBK010000003">
    <property type="protein sequence ID" value="MCV0323609.1"/>
    <property type="molecule type" value="Genomic_DNA"/>
</dbReference>
<proteinExistence type="predicted"/>
<evidence type="ECO:0000313" key="3">
    <source>
        <dbReference type="Proteomes" id="UP001208054"/>
    </source>
</evidence>
<dbReference type="Pfam" id="PF12472">
    <property type="entry name" value="DUF3693"/>
    <property type="match status" value="1"/>
</dbReference>
<dbReference type="Pfam" id="PF01381">
    <property type="entry name" value="HTH_3"/>
    <property type="match status" value="1"/>
</dbReference>
<gene>
    <name evidence="2" type="ORF">KYJ44_04700</name>
</gene>
<evidence type="ECO:0000259" key="1">
    <source>
        <dbReference type="PROSITE" id="PS50943"/>
    </source>
</evidence>
<dbReference type="SUPFAM" id="SSF47413">
    <property type="entry name" value="lambda repressor-like DNA-binding domains"/>
    <property type="match status" value="1"/>
</dbReference>
<dbReference type="RefSeq" id="WP_197612106.1">
    <property type="nucleotide sequence ID" value="NZ_JAHWBK010000003.1"/>
</dbReference>
<dbReference type="InterPro" id="IPR010982">
    <property type="entry name" value="Lambda_DNA-bd_dom_sf"/>
</dbReference>
<dbReference type="Gene3D" id="1.10.260.40">
    <property type="entry name" value="lambda repressor-like DNA-binding domains"/>
    <property type="match status" value="1"/>
</dbReference>
<dbReference type="CDD" id="cd00093">
    <property type="entry name" value="HTH_XRE"/>
    <property type="match status" value="1"/>
</dbReference>
<keyword evidence="3" id="KW-1185">Reference proteome</keyword>
<feature type="domain" description="HTH cro/C1-type" evidence="1">
    <location>
        <begin position="21"/>
        <end position="63"/>
    </location>
</feature>
<dbReference type="InterPro" id="IPR001387">
    <property type="entry name" value="Cro/C1-type_HTH"/>
</dbReference>
<dbReference type="PROSITE" id="PS50943">
    <property type="entry name" value="HTH_CROC1"/>
    <property type="match status" value="1"/>
</dbReference>
<dbReference type="Proteomes" id="UP001208054">
    <property type="component" value="Unassembled WGS sequence"/>
</dbReference>
<name>A0ABT2XCE1_9GAMM</name>